<dbReference type="RefSeq" id="WP_036781588.1">
    <property type="nucleotide sequence ID" value="NZ_AVBG01000003.1"/>
</dbReference>
<evidence type="ECO:0000259" key="1">
    <source>
        <dbReference type="PROSITE" id="PS51819"/>
    </source>
</evidence>
<dbReference type="PROSITE" id="PS51819">
    <property type="entry name" value="VOC"/>
    <property type="match status" value="1"/>
</dbReference>
<dbReference type="STRING" id="1385513.N780_02035"/>
<dbReference type="AlphaFoldDB" id="A0A0A2VFD7"/>
<organism evidence="2 3">
    <name type="scientific">Pontibacillus chungwhensis BH030062</name>
    <dbReference type="NCBI Taxonomy" id="1385513"/>
    <lineage>
        <taxon>Bacteria</taxon>
        <taxon>Bacillati</taxon>
        <taxon>Bacillota</taxon>
        <taxon>Bacilli</taxon>
        <taxon>Bacillales</taxon>
        <taxon>Bacillaceae</taxon>
        <taxon>Pontibacillus</taxon>
    </lineage>
</organism>
<evidence type="ECO:0000313" key="3">
    <source>
        <dbReference type="Proteomes" id="UP000030153"/>
    </source>
</evidence>
<dbReference type="Gene3D" id="3.10.180.10">
    <property type="entry name" value="2,3-Dihydroxybiphenyl 1,2-Dioxygenase, domain 1"/>
    <property type="match status" value="1"/>
</dbReference>
<keyword evidence="3" id="KW-1185">Reference proteome</keyword>
<dbReference type="OrthoDB" id="9796521at2"/>
<reference evidence="2 3" key="1">
    <citation type="submission" date="2013-08" db="EMBL/GenBank/DDBJ databases">
        <title>Genome of Pontibacillus chungwhensis.</title>
        <authorList>
            <person name="Wang Q."/>
            <person name="Wang G."/>
        </authorList>
    </citation>
    <scope>NUCLEOTIDE SEQUENCE [LARGE SCALE GENOMIC DNA]</scope>
    <source>
        <strain evidence="2 3">BH030062</strain>
    </source>
</reference>
<dbReference type="Pfam" id="PF00903">
    <property type="entry name" value="Glyoxalase"/>
    <property type="match status" value="1"/>
</dbReference>
<dbReference type="InterPro" id="IPR004360">
    <property type="entry name" value="Glyas_Fos-R_dOase_dom"/>
</dbReference>
<comment type="caution">
    <text evidence="2">The sequence shown here is derived from an EMBL/GenBank/DDBJ whole genome shotgun (WGS) entry which is preliminary data.</text>
</comment>
<accession>A0A0A2VFD7</accession>
<protein>
    <recommendedName>
        <fullName evidence="1">VOC domain-containing protein</fullName>
    </recommendedName>
</protein>
<sequence length="127" mass="14468">MNFREFGLIVFTENYEECITFYKDILKLPVRNVKSTLVSFDLPHGYLMVEQGGVGSDEAKDRHQNPTVIRFDVQDLDREVHQLESRGATFKERGLEFDWGTIAVLSDPDGNRIELGELNDSSASVRS</sequence>
<gene>
    <name evidence="2" type="ORF">N780_02035</name>
</gene>
<dbReference type="InterPro" id="IPR029068">
    <property type="entry name" value="Glyas_Bleomycin-R_OHBP_Dase"/>
</dbReference>
<dbReference type="InterPro" id="IPR037523">
    <property type="entry name" value="VOC_core"/>
</dbReference>
<evidence type="ECO:0000313" key="2">
    <source>
        <dbReference type="EMBL" id="KGP92325.1"/>
    </source>
</evidence>
<dbReference type="eggNOG" id="COG0346">
    <property type="taxonomic scope" value="Bacteria"/>
</dbReference>
<dbReference type="EMBL" id="AVBG01000003">
    <property type="protein sequence ID" value="KGP92325.1"/>
    <property type="molecule type" value="Genomic_DNA"/>
</dbReference>
<proteinExistence type="predicted"/>
<name>A0A0A2VFD7_9BACI</name>
<dbReference type="Proteomes" id="UP000030153">
    <property type="component" value="Unassembled WGS sequence"/>
</dbReference>
<dbReference type="SUPFAM" id="SSF54593">
    <property type="entry name" value="Glyoxalase/Bleomycin resistance protein/Dihydroxybiphenyl dioxygenase"/>
    <property type="match status" value="1"/>
</dbReference>
<feature type="domain" description="VOC" evidence="1">
    <location>
        <begin position="4"/>
        <end position="118"/>
    </location>
</feature>